<dbReference type="InterPro" id="IPR036390">
    <property type="entry name" value="WH_DNA-bd_sf"/>
</dbReference>
<protein>
    <submittedName>
        <fullName evidence="2">Helix-turn-helix transcriptional regulator</fullName>
    </submittedName>
</protein>
<dbReference type="SUPFAM" id="SSF46785">
    <property type="entry name" value="Winged helix' DNA-binding domain"/>
    <property type="match status" value="1"/>
</dbReference>
<proteinExistence type="predicted"/>
<dbReference type="InterPro" id="IPR001845">
    <property type="entry name" value="HTH_ArsR_DNA-bd_dom"/>
</dbReference>
<evidence type="ECO:0000259" key="1">
    <source>
        <dbReference type="SMART" id="SM00418"/>
    </source>
</evidence>
<dbReference type="RefSeq" id="WP_167970534.1">
    <property type="nucleotide sequence ID" value="NZ_VSRL01000009.1"/>
</dbReference>
<evidence type="ECO:0000313" key="2">
    <source>
        <dbReference type="EMBL" id="NKE56124.1"/>
    </source>
</evidence>
<reference evidence="2 3" key="1">
    <citation type="submission" date="2019-08" db="EMBL/GenBank/DDBJ databases">
        <title>Lentzea from Indian Himalayas.</title>
        <authorList>
            <person name="Mandal S."/>
            <person name="Mallick Gupta A."/>
            <person name="Maiti P.K."/>
            <person name="Sarkar J."/>
            <person name="Mandal S."/>
        </authorList>
    </citation>
    <scope>NUCLEOTIDE SEQUENCE [LARGE SCALE GENOMIC DNA]</scope>
    <source>
        <strain evidence="2 3">PSKA42</strain>
    </source>
</reference>
<dbReference type="SMART" id="SM00418">
    <property type="entry name" value="HTH_ARSR"/>
    <property type="match status" value="1"/>
</dbReference>
<accession>A0ABX1FB64</accession>
<comment type="caution">
    <text evidence="2">The sequence shown here is derived from an EMBL/GenBank/DDBJ whole genome shotgun (WGS) entry which is preliminary data.</text>
</comment>
<dbReference type="CDD" id="cd00090">
    <property type="entry name" value="HTH_ARSR"/>
    <property type="match status" value="1"/>
</dbReference>
<gene>
    <name evidence="2" type="ORF">FXN61_04475</name>
</gene>
<dbReference type="Pfam" id="PF12840">
    <property type="entry name" value="HTH_20"/>
    <property type="match status" value="1"/>
</dbReference>
<dbReference type="EMBL" id="VSRL01000009">
    <property type="protein sequence ID" value="NKE56124.1"/>
    <property type="molecule type" value="Genomic_DNA"/>
</dbReference>
<dbReference type="Proteomes" id="UP001515943">
    <property type="component" value="Unassembled WGS sequence"/>
</dbReference>
<dbReference type="InterPro" id="IPR036388">
    <property type="entry name" value="WH-like_DNA-bd_sf"/>
</dbReference>
<sequence length="187" mass="21134">MTDARISDPKALRALSHPFRWKLINLLTEEGPRTATQCSAKLGESVASCSYHLNMLAKYGFVAEVEGPGRQKPWQIINRHQTISSEGLDDEAAMAAEAAVLAYLDHEFERTRERMRQHDLLPETWRVPGGVGINSATKFLTIEELVELQGELRALLDRYDERTDNPELRPEGSRPVRFFLSTTVSPE</sequence>
<evidence type="ECO:0000313" key="3">
    <source>
        <dbReference type="Proteomes" id="UP001515943"/>
    </source>
</evidence>
<name>A0ABX1FB64_9PSEU</name>
<dbReference type="Gene3D" id="1.10.10.10">
    <property type="entry name" value="Winged helix-like DNA-binding domain superfamily/Winged helix DNA-binding domain"/>
    <property type="match status" value="1"/>
</dbReference>
<feature type="domain" description="HTH arsR-type" evidence="1">
    <location>
        <begin position="10"/>
        <end position="88"/>
    </location>
</feature>
<keyword evidence="3" id="KW-1185">Reference proteome</keyword>
<organism evidence="2 3">
    <name type="scientific">Lentzea indica</name>
    <dbReference type="NCBI Taxonomy" id="2604800"/>
    <lineage>
        <taxon>Bacteria</taxon>
        <taxon>Bacillati</taxon>
        <taxon>Actinomycetota</taxon>
        <taxon>Actinomycetes</taxon>
        <taxon>Pseudonocardiales</taxon>
        <taxon>Pseudonocardiaceae</taxon>
        <taxon>Lentzea</taxon>
    </lineage>
</organism>
<dbReference type="InterPro" id="IPR011991">
    <property type="entry name" value="ArsR-like_HTH"/>
</dbReference>